<evidence type="ECO:0000256" key="16">
    <source>
        <dbReference type="ARBA" id="ARBA00081120"/>
    </source>
</evidence>
<dbReference type="Ensembl" id="ENSCCRT00015025188.1">
    <property type="protein sequence ID" value="ENSCCRP00015024299.1"/>
    <property type="gene ID" value="ENSCCRG00015010375.1"/>
</dbReference>
<evidence type="ECO:0000313" key="19">
    <source>
        <dbReference type="Ensembl" id="ENSCCRP00015024299.1"/>
    </source>
</evidence>
<reference evidence="19" key="1">
    <citation type="submission" date="2025-08" db="UniProtKB">
        <authorList>
            <consortium name="Ensembl"/>
        </authorList>
    </citation>
    <scope>IDENTIFICATION</scope>
</reference>
<feature type="region of interest" description="Disordered" evidence="17">
    <location>
        <begin position="42"/>
        <end position="126"/>
    </location>
</feature>
<comment type="function">
    <text evidence="12">Functional RNA which acts as a transcriptional coactivator that selectively enhances steroid receptor-mediated transactivation ligand-independently through a mechanism involving the modulating N-terminal domain (AF-1) of steroid receptors. Also mediates transcriptional coactivation of steroid receptors ligand-dependently through the steroid-binding domain (AF-2). Enhances cellular proliferation and differentiation and promotes apoptosis in vivo. May play a role in tumorigenesis.</text>
</comment>
<comment type="similarity">
    <text evidence="13">Belongs to the SRA1 family.</text>
</comment>
<dbReference type="GO" id="GO:0005634">
    <property type="term" value="C:nucleus"/>
    <property type="evidence" value="ECO:0007669"/>
    <property type="project" value="UniProtKB-SubCell"/>
</dbReference>
<name>A0A8C1TL17_CYPCA</name>
<keyword evidence="5" id="KW-0053">Apoptosis</keyword>
<evidence type="ECO:0000256" key="8">
    <source>
        <dbReference type="ARBA" id="ARBA00023163"/>
    </source>
</evidence>
<keyword evidence="10" id="KW-0539">Nucleus</keyword>
<evidence type="ECO:0000256" key="9">
    <source>
        <dbReference type="ARBA" id="ARBA00023170"/>
    </source>
</evidence>
<sequence length="238" mass="26719">MRAAVKIQRRRRRTRRTTSIFSCSVVDAGVYAAMSDRFVKPGNQEHGWNDPPQFSYGSQKDSGGPKRNILNKRVHAPQFTGSGAEMPSPSVAMPTPPRGMNPPPMDSSTPPSVCPKTPSDGKMETEPSFEDVQEPLYGALNACRHTVKKQICDDVERRLKLFEDMWKSGKLSNLVKHRMHRLSQDLKRKNWDAADEIHRGLMVDHVAEVSQWMVGVKRLIAEARSLNPEQNICTDPGS</sequence>
<evidence type="ECO:0000256" key="14">
    <source>
        <dbReference type="ARBA" id="ARBA00063541"/>
    </source>
</evidence>
<evidence type="ECO:0000256" key="13">
    <source>
        <dbReference type="ARBA" id="ARBA00061450"/>
    </source>
</evidence>
<evidence type="ECO:0000256" key="1">
    <source>
        <dbReference type="ARBA" id="ARBA00004123"/>
    </source>
</evidence>
<dbReference type="PANTHER" id="PTHR18834:SF2">
    <property type="entry name" value="STEROID RECEPTOR RNA ACTIVATOR 1"/>
    <property type="match status" value="1"/>
</dbReference>
<evidence type="ECO:0000256" key="10">
    <source>
        <dbReference type="ARBA" id="ARBA00023242"/>
    </source>
</evidence>
<evidence type="ECO:0000256" key="12">
    <source>
        <dbReference type="ARBA" id="ARBA00059202"/>
    </source>
</evidence>
<feature type="compositionally biased region" description="Pro residues" evidence="17">
    <location>
        <begin position="94"/>
        <end position="105"/>
    </location>
</feature>
<evidence type="ECO:0000313" key="20">
    <source>
        <dbReference type="Proteomes" id="UP000694700"/>
    </source>
</evidence>
<protein>
    <recommendedName>
        <fullName evidence="15">Steroid receptor RNA activator 1</fullName>
    </recommendedName>
    <alternativeName>
        <fullName evidence="16">Steroid receptor RNA activator protein</fullName>
    </alternativeName>
</protein>
<dbReference type="GO" id="GO:0003713">
    <property type="term" value="F:transcription coactivator activity"/>
    <property type="evidence" value="ECO:0007669"/>
    <property type="project" value="InterPro"/>
</dbReference>
<accession>A0A8C1TL17</accession>
<dbReference type="Pfam" id="PF07304">
    <property type="entry name" value="SRA1"/>
    <property type="match status" value="1"/>
</dbReference>
<keyword evidence="6" id="KW-0805">Transcription regulation</keyword>
<keyword evidence="9" id="KW-0675">Receptor</keyword>
<dbReference type="Gene3D" id="1.20.940.10">
    <property type="entry name" value="Functional domain of the splicing factor Prp18"/>
    <property type="match status" value="1"/>
</dbReference>
<proteinExistence type="inferred from homology"/>
<dbReference type="GO" id="GO:0005737">
    <property type="term" value="C:cytoplasm"/>
    <property type="evidence" value="ECO:0007669"/>
    <property type="project" value="UniProtKB-SubCell"/>
</dbReference>
<organism evidence="19 20">
    <name type="scientific">Cyprinus carpio</name>
    <name type="common">Common carp</name>
    <dbReference type="NCBI Taxonomy" id="7962"/>
    <lineage>
        <taxon>Eukaryota</taxon>
        <taxon>Metazoa</taxon>
        <taxon>Chordata</taxon>
        <taxon>Craniata</taxon>
        <taxon>Vertebrata</taxon>
        <taxon>Euteleostomi</taxon>
        <taxon>Actinopterygii</taxon>
        <taxon>Neopterygii</taxon>
        <taxon>Teleostei</taxon>
        <taxon>Ostariophysi</taxon>
        <taxon>Cypriniformes</taxon>
        <taxon>Cyprinidae</taxon>
        <taxon>Cyprininae</taxon>
        <taxon>Cyprinus</taxon>
    </lineage>
</organism>
<keyword evidence="11" id="KW-0687">Ribonucleoprotein</keyword>
<evidence type="ECO:0000256" key="4">
    <source>
        <dbReference type="ARBA" id="ARBA00022553"/>
    </source>
</evidence>
<feature type="domain" description="SRA1/Sec31" evidence="18">
    <location>
        <begin position="94"/>
        <end position="230"/>
    </location>
</feature>
<keyword evidence="7" id="KW-0010">Activator</keyword>
<dbReference type="GO" id="GO:0006357">
    <property type="term" value="P:regulation of transcription by RNA polymerase II"/>
    <property type="evidence" value="ECO:0007669"/>
    <property type="project" value="InterPro"/>
</dbReference>
<dbReference type="AlphaFoldDB" id="A0A8C1TL17"/>
<dbReference type="GO" id="GO:1990904">
    <property type="term" value="C:ribonucleoprotein complex"/>
    <property type="evidence" value="ECO:0007669"/>
    <property type="project" value="UniProtKB-KW"/>
</dbReference>
<evidence type="ECO:0000256" key="6">
    <source>
        <dbReference type="ARBA" id="ARBA00023015"/>
    </source>
</evidence>
<evidence type="ECO:0000256" key="3">
    <source>
        <dbReference type="ARBA" id="ARBA00022490"/>
    </source>
</evidence>
<evidence type="ECO:0000259" key="18">
    <source>
        <dbReference type="Pfam" id="PF07304"/>
    </source>
</evidence>
<dbReference type="GO" id="GO:0006915">
    <property type="term" value="P:apoptotic process"/>
    <property type="evidence" value="ECO:0007669"/>
    <property type="project" value="UniProtKB-KW"/>
</dbReference>
<dbReference type="InterPro" id="IPR009917">
    <property type="entry name" value="SRA1/Sec31"/>
</dbReference>
<dbReference type="InterPro" id="IPR040243">
    <property type="entry name" value="Steroid_recept_RNA_1"/>
</dbReference>
<evidence type="ECO:0000256" key="17">
    <source>
        <dbReference type="SAM" id="MobiDB-lite"/>
    </source>
</evidence>
<comment type="subcellular location">
    <subcellularLocation>
        <location evidence="2">Cytoplasm</location>
    </subcellularLocation>
    <subcellularLocation>
        <location evidence="1">Nucleus</location>
    </subcellularLocation>
</comment>
<evidence type="ECO:0000256" key="5">
    <source>
        <dbReference type="ARBA" id="ARBA00022703"/>
    </source>
</evidence>
<comment type="subunit">
    <text evidence="14">SRA1 RNA exists in a ribonucleoprotein complex containing NCOA1. The RNA also forms a complex with PUS1 and RARG in the nucleus. Interacts with AR.</text>
</comment>
<evidence type="ECO:0000256" key="11">
    <source>
        <dbReference type="ARBA" id="ARBA00023274"/>
    </source>
</evidence>
<keyword evidence="3" id="KW-0963">Cytoplasm</keyword>
<dbReference type="FunFam" id="1.20.940.10:FF:000006">
    <property type="entry name" value="steroid receptor RNA activator 1"/>
    <property type="match status" value="1"/>
</dbReference>
<evidence type="ECO:0000256" key="7">
    <source>
        <dbReference type="ARBA" id="ARBA00023159"/>
    </source>
</evidence>
<evidence type="ECO:0000256" key="15">
    <source>
        <dbReference type="ARBA" id="ARBA00073527"/>
    </source>
</evidence>
<dbReference type="Proteomes" id="UP000694700">
    <property type="component" value="Unplaced"/>
</dbReference>
<keyword evidence="4" id="KW-0597">Phosphoprotein</keyword>
<keyword evidence="8" id="KW-0804">Transcription</keyword>
<dbReference type="PANTHER" id="PTHR18834">
    <property type="entry name" value="STEROID RECEPTOR RNA ACTIVATOR 1"/>
    <property type="match status" value="1"/>
</dbReference>
<evidence type="ECO:0000256" key="2">
    <source>
        <dbReference type="ARBA" id="ARBA00004496"/>
    </source>
</evidence>